<feature type="transmembrane region" description="Helical" evidence="1">
    <location>
        <begin position="123"/>
        <end position="144"/>
    </location>
</feature>
<feature type="transmembrane region" description="Helical" evidence="1">
    <location>
        <begin position="85"/>
        <end position="103"/>
    </location>
</feature>
<keyword evidence="1" id="KW-0472">Membrane</keyword>
<dbReference type="EMBL" id="JACEFO010000036">
    <property type="protein sequence ID" value="KAF8783729.1"/>
    <property type="molecule type" value="Genomic_DNA"/>
</dbReference>
<keyword evidence="1" id="KW-0812">Transmembrane</keyword>
<sequence length="187" mass="19716">MSIPVGVVDRLEAMEAGLKPSELTGTDGEGVLVARLFVQKGDKETWWRQASDSDMVGVLVINKQVSTGEPASKTRRNIDASEKTALAVAATAAVELTNLFFLLSGDDAEPRCSSCCWTEGLAMALAFAAFVSASGLVLAFHATGQRVAISGDRRRVLVLVSAAALFLASGAMALSLLKSSRRWILTG</sequence>
<feature type="transmembrane region" description="Helical" evidence="1">
    <location>
        <begin position="156"/>
        <end position="177"/>
    </location>
</feature>
<gene>
    <name evidence="2" type="ORF">HU200_000161</name>
</gene>
<dbReference type="Proteomes" id="UP000636709">
    <property type="component" value="Unassembled WGS sequence"/>
</dbReference>
<keyword evidence="1" id="KW-1133">Transmembrane helix</keyword>
<protein>
    <submittedName>
        <fullName evidence="2">Uncharacterized protein</fullName>
    </submittedName>
</protein>
<reference evidence="2" key="1">
    <citation type="submission" date="2020-07" db="EMBL/GenBank/DDBJ databases">
        <title>Genome sequence and genetic diversity analysis of an under-domesticated orphan crop, white fonio (Digitaria exilis).</title>
        <authorList>
            <person name="Bennetzen J.L."/>
            <person name="Chen S."/>
            <person name="Ma X."/>
            <person name="Wang X."/>
            <person name="Yssel A.E.J."/>
            <person name="Chaluvadi S.R."/>
            <person name="Johnson M."/>
            <person name="Gangashetty P."/>
            <person name="Hamidou F."/>
            <person name="Sanogo M.D."/>
            <person name="Zwaenepoel A."/>
            <person name="Wallace J."/>
            <person name="Van De Peer Y."/>
            <person name="Van Deynze A."/>
        </authorList>
    </citation>
    <scope>NUCLEOTIDE SEQUENCE</scope>
    <source>
        <tissue evidence="2">Leaves</tissue>
    </source>
</reference>
<accession>A0A835G0T4</accession>
<keyword evidence="3" id="KW-1185">Reference proteome</keyword>
<comment type="caution">
    <text evidence="2">The sequence shown here is derived from an EMBL/GenBank/DDBJ whole genome shotgun (WGS) entry which is preliminary data.</text>
</comment>
<name>A0A835G0T4_9POAL</name>
<dbReference type="AlphaFoldDB" id="A0A835G0T4"/>
<proteinExistence type="predicted"/>
<evidence type="ECO:0000313" key="2">
    <source>
        <dbReference type="EMBL" id="KAF8783729.1"/>
    </source>
</evidence>
<organism evidence="2 3">
    <name type="scientific">Digitaria exilis</name>
    <dbReference type="NCBI Taxonomy" id="1010633"/>
    <lineage>
        <taxon>Eukaryota</taxon>
        <taxon>Viridiplantae</taxon>
        <taxon>Streptophyta</taxon>
        <taxon>Embryophyta</taxon>
        <taxon>Tracheophyta</taxon>
        <taxon>Spermatophyta</taxon>
        <taxon>Magnoliopsida</taxon>
        <taxon>Liliopsida</taxon>
        <taxon>Poales</taxon>
        <taxon>Poaceae</taxon>
        <taxon>PACMAD clade</taxon>
        <taxon>Panicoideae</taxon>
        <taxon>Panicodae</taxon>
        <taxon>Paniceae</taxon>
        <taxon>Anthephorinae</taxon>
        <taxon>Digitaria</taxon>
    </lineage>
</organism>
<evidence type="ECO:0000256" key="1">
    <source>
        <dbReference type="SAM" id="Phobius"/>
    </source>
</evidence>
<evidence type="ECO:0000313" key="3">
    <source>
        <dbReference type="Proteomes" id="UP000636709"/>
    </source>
</evidence>